<evidence type="ECO:0000256" key="9">
    <source>
        <dbReference type="ARBA" id="ARBA00023285"/>
    </source>
</evidence>
<dbReference type="InterPro" id="IPR050071">
    <property type="entry name" value="Dehydroquinate_synthase"/>
</dbReference>
<dbReference type="PIRSF" id="PIRSF001455">
    <property type="entry name" value="DHQ_synth"/>
    <property type="match status" value="1"/>
</dbReference>
<feature type="domain" description="3-dehydroquinate synthase N-terminal" evidence="11">
    <location>
        <begin position="62"/>
        <end position="174"/>
    </location>
</feature>
<keyword evidence="4" id="KW-0479">Metal-binding</keyword>
<keyword evidence="7" id="KW-0520">NAD</keyword>
<dbReference type="InterPro" id="IPR030963">
    <property type="entry name" value="DHQ_synth_fam"/>
</dbReference>
<dbReference type="EMBL" id="CP133721">
    <property type="protein sequence ID" value="WMW78736.1"/>
    <property type="molecule type" value="Genomic_DNA"/>
</dbReference>
<keyword evidence="9" id="KW-0170">Cobalt</keyword>
<keyword evidence="8 13" id="KW-0456">Lyase</keyword>
<evidence type="ECO:0000256" key="7">
    <source>
        <dbReference type="ARBA" id="ARBA00023027"/>
    </source>
</evidence>
<evidence type="ECO:0000256" key="5">
    <source>
        <dbReference type="ARBA" id="ARBA00022741"/>
    </source>
</evidence>
<organism evidence="13 14">
    <name type="scientific">Flavobacterium nakdongensis</name>
    <dbReference type="NCBI Taxonomy" id="3073563"/>
    <lineage>
        <taxon>Bacteria</taxon>
        <taxon>Pseudomonadati</taxon>
        <taxon>Bacteroidota</taxon>
        <taxon>Flavobacteriia</taxon>
        <taxon>Flavobacteriales</taxon>
        <taxon>Flavobacteriaceae</taxon>
        <taxon>Flavobacterium</taxon>
    </lineage>
</organism>
<dbReference type="CDD" id="cd08195">
    <property type="entry name" value="DHQS"/>
    <property type="match status" value="1"/>
</dbReference>
<keyword evidence="14" id="KW-1185">Reference proteome</keyword>
<evidence type="ECO:0000256" key="4">
    <source>
        <dbReference type="ARBA" id="ARBA00022723"/>
    </source>
</evidence>
<comment type="function">
    <text evidence="3">Catalyzes the conversion of 3-deoxy-D-arabino-heptulosonate 7-phosphate (DAHP) to dehydroquinate (DHQ).</text>
</comment>
<proteinExistence type="predicted"/>
<evidence type="ECO:0000256" key="8">
    <source>
        <dbReference type="ARBA" id="ARBA00023239"/>
    </source>
</evidence>
<accession>A0ABY9RCP0</accession>
<evidence type="ECO:0000259" key="11">
    <source>
        <dbReference type="Pfam" id="PF01761"/>
    </source>
</evidence>
<keyword evidence="5" id="KW-0547">Nucleotide-binding</keyword>
<dbReference type="RefSeq" id="WP_309533028.1">
    <property type="nucleotide sequence ID" value="NZ_CP133721.1"/>
</dbReference>
<keyword evidence="6" id="KW-0862">Zinc</keyword>
<evidence type="ECO:0000256" key="2">
    <source>
        <dbReference type="ARBA" id="ARBA00001941"/>
    </source>
</evidence>
<dbReference type="Proteomes" id="UP001180481">
    <property type="component" value="Chromosome"/>
</dbReference>
<dbReference type="NCBIfam" id="TIGR01357">
    <property type="entry name" value="aroB"/>
    <property type="match status" value="1"/>
</dbReference>
<dbReference type="SUPFAM" id="SSF56796">
    <property type="entry name" value="Dehydroquinate synthase-like"/>
    <property type="match status" value="1"/>
</dbReference>
<dbReference type="Pfam" id="PF01761">
    <property type="entry name" value="DHQ_synthase"/>
    <property type="match status" value="1"/>
</dbReference>
<dbReference type="InterPro" id="IPR056179">
    <property type="entry name" value="DHQS_C"/>
</dbReference>
<dbReference type="PANTHER" id="PTHR43622">
    <property type="entry name" value="3-DEHYDROQUINATE SYNTHASE"/>
    <property type="match status" value="1"/>
</dbReference>
<evidence type="ECO:0000256" key="6">
    <source>
        <dbReference type="ARBA" id="ARBA00022833"/>
    </source>
</evidence>
<dbReference type="Gene3D" id="1.20.1090.10">
    <property type="entry name" value="Dehydroquinate synthase-like - alpha domain"/>
    <property type="match status" value="1"/>
</dbReference>
<comment type="cofactor">
    <cofactor evidence="1">
        <name>NAD(+)</name>
        <dbReference type="ChEBI" id="CHEBI:57540"/>
    </cofactor>
</comment>
<dbReference type="Gene3D" id="3.40.50.1970">
    <property type="match status" value="1"/>
</dbReference>
<dbReference type="InterPro" id="IPR016037">
    <property type="entry name" value="DHQ_synth_AroB"/>
</dbReference>
<dbReference type="GO" id="GO:0003856">
    <property type="term" value="F:3-dehydroquinate synthase activity"/>
    <property type="evidence" value="ECO:0007669"/>
    <property type="project" value="UniProtKB-EC"/>
</dbReference>
<feature type="domain" description="3-dehydroquinate synthase C-terminal" evidence="12">
    <location>
        <begin position="176"/>
        <end position="319"/>
    </location>
</feature>
<evidence type="ECO:0000259" key="12">
    <source>
        <dbReference type="Pfam" id="PF24621"/>
    </source>
</evidence>
<dbReference type="InterPro" id="IPR030960">
    <property type="entry name" value="DHQS/DOIS_N"/>
</dbReference>
<dbReference type="Pfam" id="PF24621">
    <property type="entry name" value="DHQS_C"/>
    <property type="match status" value="1"/>
</dbReference>
<gene>
    <name evidence="13" type="primary">aroB</name>
    <name evidence="13" type="ORF">RF683_04650</name>
</gene>
<evidence type="ECO:0000256" key="1">
    <source>
        <dbReference type="ARBA" id="ARBA00001911"/>
    </source>
</evidence>
<evidence type="ECO:0000256" key="10">
    <source>
        <dbReference type="NCBIfam" id="TIGR01357"/>
    </source>
</evidence>
<sequence length="356" mass="40164">MDAIHAIDTAIYFDSNGYEYLQQLLTPTNYSKIFILVDNHTNEQCLPLFLSNLATNVEIEIIEIEAGEEQKNIKTCVELWEVMIELGADRKSVLINLGGGVLTDLGGFVASTFKRGIDFIHVPTTLLAMVDAAIGGKNGIDLGALKNQVGCIVAPKCILIHSEFLHTLDSRQMRSGLAEMFKHGLILDKAYWNKLKDLSSLSTNDLYRLIKQSIQLKIDVIAEDMYEKGLRKILNFGHTLGHAIESCFLEKENSKQLLHGEAIASGMILESYISWKLNLLSKEEYLEINYFLSDVFETVHFSANDIEKIIQLLQYDKKNEHGTIQFVLLNKIGKAISNQNVDNTLIYEAFTDYYKS</sequence>
<dbReference type="PANTHER" id="PTHR43622:SF1">
    <property type="entry name" value="3-DEHYDROQUINATE SYNTHASE"/>
    <property type="match status" value="1"/>
</dbReference>
<protein>
    <recommendedName>
        <fullName evidence="10">3-dehydroquinate synthase</fullName>
        <ecNumber evidence="10">4.2.3.4</ecNumber>
    </recommendedName>
</protein>
<evidence type="ECO:0000313" key="14">
    <source>
        <dbReference type="Proteomes" id="UP001180481"/>
    </source>
</evidence>
<evidence type="ECO:0000256" key="3">
    <source>
        <dbReference type="ARBA" id="ARBA00003485"/>
    </source>
</evidence>
<name>A0ABY9RCP0_9FLAO</name>
<dbReference type="EC" id="4.2.3.4" evidence="10"/>
<evidence type="ECO:0000313" key="13">
    <source>
        <dbReference type="EMBL" id="WMW78736.1"/>
    </source>
</evidence>
<comment type="cofactor">
    <cofactor evidence="2">
        <name>Co(2+)</name>
        <dbReference type="ChEBI" id="CHEBI:48828"/>
    </cofactor>
</comment>
<reference evidence="13" key="1">
    <citation type="submission" date="2023-09" db="EMBL/GenBank/DDBJ databases">
        <title>Flavobacterium sp. 20NA77.7 isolated from freshwater.</title>
        <authorList>
            <person name="Le V."/>
            <person name="Ko S.-R."/>
            <person name="Ahn C.-Y."/>
            <person name="Oh H.-M."/>
        </authorList>
    </citation>
    <scope>NUCLEOTIDE SEQUENCE</scope>
    <source>
        <strain evidence="13">20NA77.7</strain>
    </source>
</reference>